<feature type="active site" description="Proton donor/acceptor" evidence="7">
    <location>
        <position position="98"/>
    </location>
</feature>
<dbReference type="CDD" id="cd16913">
    <property type="entry name" value="YkuD_like"/>
    <property type="match status" value="1"/>
</dbReference>
<dbReference type="GO" id="GO:0018104">
    <property type="term" value="P:peptidoglycan-protein cross-linking"/>
    <property type="evidence" value="ECO:0007669"/>
    <property type="project" value="TreeGrafter"/>
</dbReference>
<sequence>MFRYVLAIVAGLAIVPFQTAIAGATTLMAQVDLSRQEMVVTHRGQVKYRWKVSTGRGSYRTPTGSYSPKWLSKYHKSRKYNNAPMPYAIFFRGGYAVHGTNEISRLGRPASHGCVRLDPKNAATLFSLVEREGFNNTRIIITQ</sequence>
<keyword evidence="5 7" id="KW-0573">Peptidoglycan synthesis</keyword>
<dbReference type="InterPro" id="IPR005490">
    <property type="entry name" value="LD_TPept_cat_dom"/>
</dbReference>
<feature type="signal peptide" evidence="8">
    <location>
        <begin position="1"/>
        <end position="22"/>
    </location>
</feature>
<keyword evidence="6 7" id="KW-0961">Cell wall biogenesis/degradation</keyword>
<reference evidence="10" key="1">
    <citation type="submission" date="2021-08" db="EMBL/GenBank/DDBJ databases">
        <title>Hoeflea bacterium WL0058 sp. nov., isolated from the sediment.</title>
        <authorList>
            <person name="Wang L."/>
            <person name="Zhang D."/>
        </authorList>
    </citation>
    <scope>NUCLEOTIDE SEQUENCE</scope>
    <source>
        <strain evidence="10">WL0058</strain>
    </source>
</reference>
<evidence type="ECO:0000256" key="7">
    <source>
        <dbReference type="PROSITE-ProRule" id="PRU01373"/>
    </source>
</evidence>
<dbReference type="Gene3D" id="2.40.440.10">
    <property type="entry name" value="L,D-transpeptidase catalytic domain-like"/>
    <property type="match status" value="1"/>
</dbReference>
<dbReference type="RefSeq" id="WP_220226716.1">
    <property type="nucleotide sequence ID" value="NZ_JAICBX010000001.1"/>
</dbReference>
<dbReference type="PANTHER" id="PTHR30582:SF2">
    <property type="entry name" value="L,D-TRANSPEPTIDASE YCIB-RELATED"/>
    <property type="match status" value="1"/>
</dbReference>
<evidence type="ECO:0000259" key="9">
    <source>
        <dbReference type="PROSITE" id="PS52029"/>
    </source>
</evidence>
<dbReference type="GO" id="GO:0071555">
    <property type="term" value="P:cell wall organization"/>
    <property type="evidence" value="ECO:0007669"/>
    <property type="project" value="UniProtKB-UniRule"/>
</dbReference>
<evidence type="ECO:0000256" key="2">
    <source>
        <dbReference type="ARBA" id="ARBA00005992"/>
    </source>
</evidence>
<dbReference type="AlphaFoldDB" id="A0AAE2ZG96"/>
<feature type="active site" description="Nucleophile" evidence="7">
    <location>
        <position position="114"/>
    </location>
</feature>
<dbReference type="PROSITE" id="PS52029">
    <property type="entry name" value="LD_TPASE"/>
    <property type="match status" value="1"/>
</dbReference>
<comment type="pathway">
    <text evidence="1 7">Cell wall biogenesis; peptidoglycan biosynthesis.</text>
</comment>
<evidence type="ECO:0000256" key="3">
    <source>
        <dbReference type="ARBA" id="ARBA00022679"/>
    </source>
</evidence>
<accession>A0AAE2ZG96</accession>
<evidence type="ECO:0000256" key="8">
    <source>
        <dbReference type="SAM" id="SignalP"/>
    </source>
</evidence>
<evidence type="ECO:0000313" key="11">
    <source>
        <dbReference type="Proteomes" id="UP001196509"/>
    </source>
</evidence>
<feature type="chain" id="PRO_5042075359" evidence="8">
    <location>
        <begin position="23"/>
        <end position="143"/>
    </location>
</feature>
<dbReference type="SUPFAM" id="SSF141523">
    <property type="entry name" value="L,D-transpeptidase catalytic domain-like"/>
    <property type="match status" value="1"/>
</dbReference>
<name>A0AAE2ZG96_9HYPH</name>
<dbReference type="EMBL" id="JAICBX010000001">
    <property type="protein sequence ID" value="MBW8636004.1"/>
    <property type="molecule type" value="Genomic_DNA"/>
</dbReference>
<keyword evidence="3" id="KW-0808">Transferase</keyword>
<dbReference type="GO" id="GO:0005576">
    <property type="term" value="C:extracellular region"/>
    <property type="evidence" value="ECO:0007669"/>
    <property type="project" value="TreeGrafter"/>
</dbReference>
<keyword evidence="11" id="KW-1185">Reference proteome</keyword>
<evidence type="ECO:0000313" key="10">
    <source>
        <dbReference type="EMBL" id="MBW8636004.1"/>
    </source>
</evidence>
<keyword evidence="8" id="KW-0732">Signal</keyword>
<evidence type="ECO:0000256" key="4">
    <source>
        <dbReference type="ARBA" id="ARBA00022960"/>
    </source>
</evidence>
<keyword evidence="4 7" id="KW-0133">Cell shape</keyword>
<dbReference type="Proteomes" id="UP001196509">
    <property type="component" value="Unassembled WGS sequence"/>
</dbReference>
<dbReference type="GO" id="GO:0016740">
    <property type="term" value="F:transferase activity"/>
    <property type="evidence" value="ECO:0007669"/>
    <property type="project" value="UniProtKB-KW"/>
</dbReference>
<dbReference type="InterPro" id="IPR050979">
    <property type="entry name" value="LD-transpeptidase"/>
</dbReference>
<comment type="similarity">
    <text evidence="2">Belongs to the YkuD family.</text>
</comment>
<comment type="caution">
    <text evidence="10">The sequence shown here is derived from an EMBL/GenBank/DDBJ whole genome shotgun (WGS) entry which is preliminary data.</text>
</comment>
<evidence type="ECO:0000256" key="6">
    <source>
        <dbReference type="ARBA" id="ARBA00023316"/>
    </source>
</evidence>
<feature type="domain" description="L,D-TPase catalytic" evidence="9">
    <location>
        <begin position="27"/>
        <end position="142"/>
    </location>
</feature>
<protein>
    <submittedName>
        <fullName evidence="10">L,D-transpeptidase</fullName>
    </submittedName>
</protein>
<dbReference type="InterPro" id="IPR038063">
    <property type="entry name" value="Transpep_catalytic_dom"/>
</dbReference>
<gene>
    <name evidence="10" type="ORF">K1W69_02310</name>
</gene>
<dbReference type="Pfam" id="PF03734">
    <property type="entry name" value="YkuD"/>
    <property type="match status" value="1"/>
</dbReference>
<proteinExistence type="inferred from homology"/>
<evidence type="ECO:0000256" key="5">
    <source>
        <dbReference type="ARBA" id="ARBA00022984"/>
    </source>
</evidence>
<dbReference type="GO" id="GO:0071972">
    <property type="term" value="F:peptidoglycan L,D-transpeptidase activity"/>
    <property type="evidence" value="ECO:0007669"/>
    <property type="project" value="TreeGrafter"/>
</dbReference>
<evidence type="ECO:0000256" key="1">
    <source>
        <dbReference type="ARBA" id="ARBA00004752"/>
    </source>
</evidence>
<dbReference type="GO" id="GO:0008360">
    <property type="term" value="P:regulation of cell shape"/>
    <property type="evidence" value="ECO:0007669"/>
    <property type="project" value="UniProtKB-UniRule"/>
</dbReference>
<organism evidence="10 11">
    <name type="scientific">Flavimaribacter sediminis</name>
    <dbReference type="NCBI Taxonomy" id="2865987"/>
    <lineage>
        <taxon>Bacteria</taxon>
        <taxon>Pseudomonadati</taxon>
        <taxon>Pseudomonadota</taxon>
        <taxon>Alphaproteobacteria</taxon>
        <taxon>Hyphomicrobiales</taxon>
        <taxon>Rhizobiaceae</taxon>
        <taxon>Flavimaribacter</taxon>
    </lineage>
</organism>
<dbReference type="PANTHER" id="PTHR30582">
    <property type="entry name" value="L,D-TRANSPEPTIDASE"/>
    <property type="match status" value="1"/>
</dbReference>